<evidence type="ECO:0000313" key="1">
    <source>
        <dbReference type="EMBL" id="GHA09819.1"/>
    </source>
</evidence>
<dbReference type="EMBL" id="BMWH01000030">
    <property type="protein sequence ID" value="GHA09819.1"/>
    <property type="molecule type" value="Genomic_DNA"/>
</dbReference>
<reference evidence="1" key="1">
    <citation type="journal article" date="2014" name="Int. J. Syst. Evol. Microbiol.">
        <title>Complete genome sequence of Corynebacterium casei LMG S-19264T (=DSM 44701T), isolated from a smear-ripened cheese.</title>
        <authorList>
            <consortium name="US DOE Joint Genome Institute (JGI-PGF)"/>
            <person name="Walter F."/>
            <person name="Albersmeier A."/>
            <person name="Kalinowski J."/>
            <person name="Ruckert C."/>
        </authorList>
    </citation>
    <scope>NUCLEOTIDE SEQUENCE</scope>
    <source>
        <strain evidence="1">JCM 5016</strain>
    </source>
</reference>
<organism evidence="1 2">
    <name type="scientific">Streptomyces echinoruber</name>
    <dbReference type="NCBI Taxonomy" id="68898"/>
    <lineage>
        <taxon>Bacteria</taxon>
        <taxon>Bacillati</taxon>
        <taxon>Actinomycetota</taxon>
        <taxon>Actinomycetes</taxon>
        <taxon>Kitasatosporales</taxon>
        <taxon>Streptomycetaceae</taxon>
        <taxon>Streptomyces</taxon>
    </lineage>
</organism>
<proteinExistence type="predicted"/>
<keyword evidence="2" id="KW-1185">Reference proteome</keyword>
<reference evidence="1" key="2">
    <citation type="submission" date="2020-09" db="EMBL/GenBank/DDBJ databases">
        <authorList>
            <person name="Sun Q."/>
            <person name="Ohkuma M."/>
        </authorList>
    </citation>
    <scope>NUCLEOTIDE SEQUENCE</scope>
    <source>
        <strain evidence="1">JCM 5016</strain>
    </source>
</reference>
<comment type="caution">
    <text evidence="1">The sequence shown here is derived from an EMBL/GenBank/DDBJ whole genome shotgun (WGS) entry which is preliminary data.</text>
</comment>
<name>A0A918VN45_9ACTN</name>
<accession>A0A918VN45</accession>
<dbReference type="AlphaFoldDB" id="A0A918VN45"/>
<evidence type="ECO:0000313" key="2">
    <source>
        <dbReference type="Proteomes" id="UP000623010"/>
    </source>
</evidence>
<gene>
    <name evidence="1" type="ORF">GCM10010389_56250</name>
</gene>
<protein>
    <submittedName>
        <fullName evidence="1">Uncharacterized protein</fullName>
    </submittedName>
</protein>
<dbReference type="Proteomes" id="UP000623010">
    <property type="component" value="Unassembled WGS sequence"/>
</dbReference>
<sequence length="191" mass="21173">MSLARLWPDLRCVCNAPVGTDDRVGDVCDQRERGGGRACSIRRRYLSTGDLEKLEAAYAGLKADAGHIRGTGRDVHHRFQGLAAYYRAPEAEQLFATTQPVKDRADGFADDAETVSGALAAYASDIRPLADRLKHLRDRARTFVDSVQGDDDWQYDGDKVAEHNRLRDEISETVAAFWAAERACYNTIVAL</sequence>